<feature type="transmembrane region" description="Helical" evidence="2">
    <location>
        <begin position="251"/>
        <end position="271"/>
    </location>
</feature>
<feature type="transmembrane region" description="Helical" evidence="2">
    <location>
        <begin position="193"/>
        <end position="214"/>
    </location>
</feature>
<evidence type="ECO:0000256" key="3">
    <source>
        <dbReference type="SAM" id="SignalP"/>
    </source>
</evidence>
<keyword evidence="7" id="KW-1185">Reference proteome</keyword>
<evidence type="ECO:0000256" key="1">
    <source>
        <dbReference type="SAM" id="Coils"/>
    </source>
</evidence>
<dbReference type="EMBL" id="BMIB01000002">
    <property type="protein sequence ID" value="GGH68308.1"/>
    <property type="molecule type" value="Genomic_DNA"/>
</dbReference>
<dbReference type="Pfam" id="PF07695">
    <property type="entry name" value="7TMR-DISM_7TM"/>
    <property type="match status" value="1"/>
</dbReference>
<keyword evidence="2" id="KW-1133">Transmembrane helix</keyword>
<evidence type="ECO:0000256" key="2">
    <source>
        <dbReference type="SAM" id="Phobius"/>
    </source>
</evidence>
<evidence type="ECO:0008006" key="8">
    <source>
        <dbReference type="Google" id="ProtNLM"/>
    </source>
</evidence>
<gene>
    <name evidence="6" type="ORF">GCM10011379_24480</name>
</gene>
<keyword evidence="3" id="KW-0732">Signal</keyword>
<feature type="domain" description="7TM-DISM receptor extracellular" evidence="4">
    <location>
        <begin position="189"/>
        <end position="393"/>
    </location>
</feature>
<feature type="domain" description="7TM-DISM receptor extracellular" evidence="5">
    <location>
        <begin position="44"/>
        <end position="176"/>
    </location>
</feature>
<feature type="transmembrane region" description="Helical" evidence="2">
    <location>
        <begin position="341"/>
        <end position="364"/>
    </location>
</feature>
<feature type="transmembrane region" description="Helical" evidence="2">
    <location>
        <begin position="221"/>
        <end position="245"/>
    </location>
</feature>
<dbReference type="RefSeq" id="WP_188952449.1">
    <property type="nucleotide sequence ID" value="NZ_BMIB01000002.1"/>
</dbReference>
<feature type="transmembrane region" description="Helical" evidence="2">
    <location>
        <begin position="283"/>
        <end position="303"/>
    </location>
</feature>
<dbReference type="AlphaFoldDB" id="A0A917IZN4"/>
<dbReference type="Pfam" id="PF07696">
    <property type="entry name" value="7TMR-DISMED2"/>
    <property type="match status" value="1"/>
</dbReference>
<keyword evidence="2" id="KW-0812">Transmembrane</keyword>
<protein>
    <recommendedName>
        <fullName evidence="8">7TMR-DISM extracellular 2</fullName>
    </recommendedName>
</protein>
<dbReference type="Gene3D" id="2.60.40.2380">
    <property type="match status" value="1"/>
</dbReference>
<feature type="coiled-coil region" evidence="1">
    <location>
        <begin position="423"/>
        <end position="489"/>
    </location>
</feature>
<feature type="chain" id="PRO_5037838879" description="7TMR-DISM extracellular 2" evidence="3">
    <location>
        <begin position="26"/>
        <end position="631"/>
    </location>
</feature>
<evidence type="ECO:0000313" key="7">
    <source>
        <dbReference type="Proteomes" id="UP000627292"/>
    </source>
</evidence>
<proteinExistence type="predicted"/>
<dbReference type="InterPro" id="IPR011622">
    <property type="entry name" value="7TMR_DISM_rcpt_extracell_dom2"/>
</dbReference>
<evidence type="ECO:0000259" key="5">
    <source>
        <dbReference type="Pfam" id="PF07696"/>
    </source>
</evidence>
<reference evidence="6" key="2">
    <citation type="submission" date="2020-09" db="EMBL/GenBank/DDBJ databases">
        <authorList>
            <person name="Sun Q."/>
            <person name="Zhou Y."/>
        </authorList>
    </citation>
    <scope>NUCLEOTIDE SEQUENCE</scope>
    <source>
        <strain evidence="6">CGMCC 1.15290</strain>
    </source>
</reference>
<feature type="transmembrane region" description="Helical" evidence="2">
    <location>
        <begin position="370"/>
        <end position="391"/>
    </location>
</feature>
<feature type="signal peptide" evidence="3">
    <location>
        <begin position="1"/>
        <end position="25"/>
    </location>
</feature>
<evidence type="ECO:0000313" key="6">
    <source>
        <dbReference type="EMBL" id="GGH68308.1"/>
    </source>
</evidence>
<reference evidence="6" key="1">
    <citation type="journal article" date="2014" name="Int. J. Syst. Evol. Microbiol.">
        <title>Complete genome sequence of Corynebacterium casei LMG S-19264T (=DSM 44701T), isolated from a smear-ripened cheese.</title>
        <authorList>
            <consortium name="US DOE Joint Genome Institute (JGI-PGF)"/>
            <person name="Walter F."/>
            <person name="Albersmeier A."/>
            <person name="Kalinowski J."/>
            <person name="Ruckert C."/>
        </authorList>
    </citation>
    <scope>NUCLEOTIDE SEQUENCE</scope>
    <source>
        <strain evidence="6">CGMCC 1.15290</strain>
    </source>
</reference>
<dbReference type="Proteomes" id="UP000627292">
    <property type="component" value="Unassembled WGS sequence"/>
</dbReference>
<accession>A0A917IZN4</accession>
<keyword evidence="2" id="KW-0472">Membrane</keyword>
<feature type="transmembrane region" description="Helical" evidence="2">
    <location>
        <begin position="309"/>
        <end position="329"/>
    </location>
</feature>
<name>A0A917IZN4_9BACT</name>
<sequence>MVVRLCYIRIVAALVFSLQFLCSHGQQPVSVAAVPDQHIFVFDEIRYMEDSSGGWDFEKLTAPGADTLFHASKKGTPQNLKLGRYCWYKIIIRHDSTLNRPYILEFFDQTIDDIEAYLPDNTGKYYEVKLGDQYPFSKRLFAHKNFELQLDNNNNRESVYYFRVRSSQLADIIIVLRSVSWFVGYALDEYLSFGLFYGMILIFALYNLIIFFAVRQSQYLYYVLYILSVGLYEMCIDGIAYQYLWPNAFNWNQYAFAIPLACMSVFTLLFASKLLHVKEKMPVVYRIIITVIIVRILFFVWCLCFQRTWFNYKFIEFIPLSLAFGAGIYRLKTGYRPARFYVLGYSFLFAGFVLKFFIMLGYNWLNFGVVSYYSLTMGFLLEMFFLSFAIGDKVRLLLQKRDKARQEVIRQMTVNAKLKDTHNQQLEQQVTERTRELVEKSNLIATQNEELNQANELLQQQAAEITRMNALLEQDNTQLRTNVEKVTKARALSTTMSFEEFSNIYPDADSCYRFLAELKWGQHFACKKCGDTHFFAGHQPFSRRCGACDYEESVLAHTLFQNSRIPINKAFYMVFLIYNSKGKISSHKLSEVVGIRQSTCWTYVNRVRTLMEERKKDLKQADEQGWSKLVC</sequence>
<comment type="caution">
    <text evidence="6">The sequence shown here is derived from an EMBL/GenBank/DDBJ whole genome shotgun (WGS) entry which is preliminary data.</text>
</comment>
<keyword evidence="1" id="KW-0175">Coiled coil</keyword>
<evidence type="ECO:0000259" key="4">
    <source>
        <dbReference type="Pfam" id="PF07695"/>
    </source>
</evidence>
<dbReference type="InterPro" id="IPR011623">
    <property type="entry name" value="7TMR_DISM_rcpt_extracell_dom1"/>
</dbReference>
<organism evidence="6 7">
    <name type="scientific">Filimonas zeae</name>
    <dbReference type="NCBI Taxonomy" id="1737353"/>
    <lineage>
        <taxon>Bacteria</taxon>
        <taxon>Pseudomonadati</taxon>
        <taxon>Bacteroidota</taxon>
        <taxon>Chitinophagia</taxon>
        <taxon>Chitinophagales</taxon>
        <taxon>Chitinophagaceae</taxon>
        <taxon>Filimonas</taxon>
    </lineage>
</organism>